<name>A0A6I4SRL8_9SPHN</name>
<sequence length="175" mass="19663">MYRIYGVQEVLIMLNLFAVSCIVLLSGCTSYSRVDQGWTVFEAKRGSLGIGIRTSDASYWVDDMDAESEIDGKLVNCSNHDKICFAGPFFLEVSRKVLKNATELGENFKIQSRNSEYDCLFSYDPKLNGVSSFECDSMDGAPFPDYEISYWRSSNKALNIVELDRLTGATMTANY</sequence>
<evidence type="ECO:0000256" key="1">
    <source>
        <dbReference type="SAM" id="Phobius"/>
    </source>
</evidence>
<dbReference type="PROSITE" id="PS51257">
    <property type="entry name" value="PROKAR_LIPOPROTEIN"/>
    <property type="match status" value="1"/>
</dbReference>
<keyword evidence="1" id="KW-0812">Transmembrane</keyword>
<protein>
    <recommendedName>
        <fullName evidence="4">Lipoprotein</fullName>
    </recommendedName>
</protein>
<keyword evidence="1" id="KW-0472">Membrane</keyword>
<organism evidence="2 3">
    <name type="scientific">Pontixanthobacter gangjinensis</name>
    <dbReference type="NCBI Taxonomy" id="1028742"/>
    <lineage>
        <taxon>Bacteria</taxon>
        <taxon>Pseudomonadati</taxon>
        <taxon>Pseudomonadota</taxon>
        <taxon>Alphaproteobacteria</taxon>
        <taxon>Sphingomonadales</taxon>
        <taxon>Erythrobacteraceae</taxon>
        <taxon>Pontixanthobacter</taxon>
    </lineage>
</organism>
<evidence type="ECO:0008006" key="4">
    <source>
        <dbReference type="Google" id="ProtNLM"/>
    </source>
</evidence>
<accession>A0A6I4SRL8</accession>
<dbReference type="RefSeq" id="WP_160598720.1">
    <property type="nucleotide sequence ID" value="NZ_WTYS01000001.1"/>
</dbReference>
<feature type="transmembrane region" description="Helical" evidence="1">
    <location>
        <begin position="12"/>
        <end position="32"/>
    </location>
</feature>
<evidence type="ECO:0000313" key="3">
    <source>
        <dbReference type="Proteomes" id="UP000468943"/>
    </source>
</evidence>
<keyword evidence="3" id="KW-1185">Reference proteome</keyword>
<dbReference type="AlphaFoldDB" id="A0A6I4SRL8"/>
<comment type="caution">
    <text evidence="2">The sequence shown here is derived from an EMBL/GenBank/DDBJ whole genome shotgun (WGS) entry which is preliminary data.</text>
</comment>
<dbReference type="EMBL" id="WTYS01000001">
    <property type="protein sequence ID" value="MXO57666.1"/>
    <property type="molecule type" value="Genomic_DNA"/>
</dbReference>
<proteinExistence type="predicted"/>
<dbReference type="Proteomes" id="UP000468943">
    <property type="component" value="Unassembled WGS sequence"/>
</dbReference>
<gene>
    <name evidence="2" type="ORF">GRI36_12335</name>
</gene>
<reference evidence="2 3" key="1">
    <citation type="submission" date="2019-12" db="EMBL/GenBank/DDBJ databases">
        <title>Genomic-based taxomic classification of the family Erythrobacteraceae.</title>
        <authorList>
            <person name="Xu L."/>
        </authorList>
    </citation>
    <scope>NUCLEOTIDE SEQUENCE [LARGE SCALE GENOMIC DNA]</scope>
    <source>
        <strain evidence="2 3">JCM 17802</strain>
    </source>
</reference>
<keyword evidence="1" id="KW-1133">Transmembrane helix</keyword>
<evidence type="ECO:0000313" key="2">
    <source>
        <dbReference type="EMBL" id="MXO57666.1"/>
    </source>
</evidence>